<dbReference type="InterPro" id="IPR008889">
    <property type="entry name" value="VQ"/>
</dbReference>
<evidence type="ECO:0000256" key="1">
    <source>
        <dbReference type="SAM" id="MobiDB-lite"/>
    </source>
</evidence>
<comment type="caution">
    <text evidence="3">The sequence shown here is derived from an EMBL/GenBank/DDBJ whole genome shotgun (WGS) entry which is preliminary data.</text>
</comment>
<organism evidence="3 4">
    <name type="scientific">Musa balbisiana</name>
    <name type="common">Banana</name>
    <dbReference type="NCBI Taxonomy" id="52838"/>
    <lineage>
        <taxon>Eukaryota</taxon>
        <taxon>Viridiplantae</taxon>
        <taxon>Streptophyta</taxon>
        <taxon>Embryophyta</taxon>
        <taxon>Tracheophyta</taxon>
        <taxon>Spermatophyta</taxon>
        <taxon>Magnoliopsida</taxon>
        <taxon>Liliopsida</taxon>
        <taxon>Zingiberales</taxon>
        <taxon>Musaceae</taxon>
        <taxon>Musa</taxon>
    </lineage>
</organism>
<evidence type="ECO:0000313" key="3">
    <source>
        <dbReference type="EMBL" id="THU69997.1"/>
    </source>
</evidence>
<dbReference type="AlphaFoldDB" id="A0A4S8K548"/>
<feature type="region of interest" description="Disordered" evidence="1">
    <location>
        <begin position="107"/>
        <end position="183"/>
    </location>
</feature>
<reference evidence="3 4" key="1">
    <citation type="journal article" date="2019" name="Nat. Plants">
        <title>Genome sequencing of Musa balbisiana reveals subgenome evolution and function divergence in polyploid bananas.</title>
        <authorList>
            <person name="Yao X."/>
        </authorList>
    </citation>
    <scope>NUCLEOTIDE SEQUENCE [LARGE SCALE GENOMIC DNA]</scope>
    <source>
        <strain evidence="4">cv. DH-PKW</strain>
        <tissue evidence="3">Leaves</tissue>
    </source>
</reference>
<dbReference type="Proteomes" id="UP000317650">
    <property type="component" value="Chromosome 8"/>
</dbReference>
<dbReference type="Pfam" id="PF05678">
    <property type="entry name" value="VQ"/>
    <property type="match status" value="1"/>
</dbReference>
<sequence length="222" mass="24254">MAVAANGNAAALPHPPLLSPQLTFSHLPLDISPRLEEYREIKSESTCYWLEPMESRVRGPAPPPVVDEESRRMQKNKRKPVVIYTVSPEVIHAEASEFMALVQRLTGPGSSRPCEAPARARPSPKARDQQLPVRVKARALNGSGSEGAASAPDAPSPSVAASDTLFFHSSSPPSRAVRKDEPPMASHSWLLHGEYLDQSPRHQPGFPQASPYLDIFRQGSDR</sequence>
<name>A0A4S8K548_MUSBA</name>
<evidence type="ECO:0000259" key="2">
    <source>
        <dbReference type="Pfam" id="PF05678"/>
    </source>
</evidence>
<evidence type="ECO:0000313" key="4">
    <source>
        <dbReference type="Proteomes" id="UP000317650"/>
    </source>
</evidence>
<dbReference type="EMBL" id="PYDT01000002">
    <property type="protein sequence ID" value="THU69997.1"/>
    <property type="molecule type" value="Genomic_DNA"/>
</dbReference>
<dbReference type="GO" id="GO:0005634">
    <property type="term" value="C:nucleus"/>
    <property type="evidence" value="ECO:0007669"/>
    <property type="project" value="TreeGrafter"/>
</dbReference>
<feature type="compositionally biased region" description="Low complexity" evidence="1">
    <location>
        <begin position="142"/>
        <end position="162"/>
    </location>
</feature>
<dbReference type="InterPro" id="IPR039607">
    <property type="entry name" value="VQ_8/17/18/20/21/25"/>
</dbReference>
<dbReference type="PANTHER" id="PTHR33143">
    <property type="entry name" value="F16F4.1 PROTEIN-RELATED"/>
    <property type="match status" value="1"/>
</dbReference>
<protein>
    <recommendedName>
        <fullName evidence="2">VQ domain-containing protein</fullName>
    </recommendedName>
</protein>
<accession>A0A4S8K548</accession>
<gene>
    <name evidence="3" type="ORF">C4D60_Mb08t20330</name>
</gene>
<feature type="region of interest" description="Disordered" evidence="1">
    <location>
        <begin position="56"/>
        <end position="76"/>
    </location>
</feature>
<keyword evidence="4" id="KW-1185">Reference proteome</keyword>
<feature type="domain" description="VQ" evidence="2">
    <location>
        <begin position="85"/>
        <end position="110"/>
    </location>
</feature>
<feature type="region of interest" description="Disordered" evidence="1">
    <location>
        <begin position="195"/>
        <end position="222"/>
    </location>
</feature>
<proteinExistence type="predicted"/>
<dbReference type="PANTHER" id="PTHR33143:SF6">
    <property type="entry name" value="OS08G0102900 PROTEIN"/>
    <property type="match status" value="1"/>
</dbReference>